<accession>A0A835RK20</accession>
<dbReference type="SUPFAM" id="SSF53474">
    <property type="entry name" value="alpha/beta-Hydrolases"/>
    <property type="match status" value="1"/>
</dbReference>
<dbReference type="FunFam" id="3.40.50.1820:FF:000025">
    <property type="entry name" value="putative methylesterase 11, chloroplastic"/>
    <property type="match status" value="1"/>
</dbReference>
<name>A0A835RK20_VANPL</name>
<evidence type="ECO:0000313" key="4">
    <source>
        <dbReference type="Proteomes" id="UP000639772"/>
    </source>
</evidence>
<dbReference type="Pfam" id="PF12697">
    <property type="entry name" value="Abhydrolase_6"/>
    <property type="match status" value="1"/>
</dbReference>
<reference evidence="3 4" key="1">
    <citation type="journal article" date="2020" name="Nat. Food">
        <title>A phased Vanilla planifolia genome enables genetic improvement of flavour and production.</title>
        <authorList>
            <person name="Hasing T."/>
            <person name="Tang H."/>
            <person name="Brym M."/>
            <person name="Khazi F."/>
            <person name="Huang T."/>
            <person name="Chambers A.H."/>
        </authorList>
    </citation>
    <scope>NUCLEOTIDE SEQUENCE [LARGE SCALE GENOMIC DNA]</scope>
    <source>
        <tissue evidence="3">Leaf</tissue>
    </source>
</reference>
<dbReference type="GO" id="GO:0080031">
    <property type="term" value="F:methyl salicylate esterase activity"/>
    <property type="evidence" value="ECO:0007669"/>
    <property type="project" value="TreeGrafter"/>
</dbReference>
<dbReference type="GO" id="GO:0080030">
    <property type="term" value="F:methyl indole-3-acetate esterase activity"/>
    <property type="evidence" value="ECO:0007669"/>
    <property type="project" value="TreeGrafter"/>
</dbReference>
<proteinExistence type="predicted"/>
<keyword evidence="1" id="KW-0378">Hydrolase</keyword>
<dbReference type="OrthoDB" id="1263307at2759"/>
<evidence type="ECO:0000256" key="1">
    <source>
        <dbReference type="ARBA" id="ARBA00022801"/>
    </source>
</evidence>
<dbReference type="GO" id="GO:0009694">
    <property type="term" value="P:jasmonic acid metabolic process"/>
    <property type="evidence" value="ECO:0007669"/>
    <property type="project" value="TreeGrafter"/>
</dbReference>
<dbReference type="GO" id="GO:0080032">
    <property type="term" value="F:methyl jasmonate esterase activity"/>
    <property type="evidence" value="ECO:0007669"/>
    <property type="project" value="TreeGrafter"/>
</dbReference>
<dbReference type="InterPro" id="IPR045889">
    <property type="entry name" value="MES/HNL"/>
</dbReference>
<organism evidence="3 4">
    <name type="scientific">Vanilla planifolia</name>
    <name type="common">Vanilla</name>
    <dbReference type="NCBI Taxonomy" id="51239"/>
    <lineage>
        <taxon>Eukaryota</taxon>
        <taxon>Viridiplantae</taxon>
        <taxon>Streptophyta</taxon>
        <taxon>Embryophyta</taxon>
        <taxon>Tracheophyta</taxon>
        <taxon>Spermatophyta</taxon>
        <taxon>Magnoliopsida</taxon>
        <taxon>Liliopsida</taxon>
        <taxon>Asparagales</taxon>
        <taxon>Orchidaceae</taxon>
        <taxon>Vanilloideae</taxon>
        <taxon>Vanilleae</taxon>
        <taxon>Vanilla</taxon>
    </lineage>
</organism>
<dbReference type="PANTHER" id="PTHR10992">
    <property type="entry name" value="METHYLESTERASE FAMILY MEMBER"/>
    <property type="match status" value="1"/>
</dbReference>
<gene>
    <name evidence="3" type="ORF">HPP92_007302</name>
</gene>
<dbReference type="GO" id="GO:0009696">
    <property type="term" value="P:salicylic acid metabolic process"/>
    <property type="evidence" value="ECO:0007669"/>
    <property type="project" value="TreeGrafter"/>
</dbReference>
<dbReference type="InterPro" id="IPR029058">
    <property type="entry name" value="AB_hydrolase_fold"/>
</dbReference>
<feature type="domain" description="AB hydrolase-1" evidence="2">
    <location>
        <begin position="6"/>
        <end position="246"/>
    </location>
</feature>
<dbReference type="EMBL" id="JADCNM010000003">
    <property type="protein sequence ID" value="KAG0490439.1"/>
    <property type="molecule type" value="Genomic_DNA"/>
</dbReference>
<dbReference type="Proteomes" id="UP000639772">
    <property type="component" value="Chromosome 3"/>
</dbReference>
<dbReference type="PANTHER" id="PTHR10992:SF1032">
    <property type="entry name" value="METHYLESTERASE 17"/>
    <property type="match status" value="1"/>
</dbReference>
<comment type="caution">
    <text evidence="3">The sequence shown here is derived from an EMBL/GenBank/DDBJ whole genome shotgun (WGS) entry which is preliminary data.</text>
</comment>
<dbReference type="InterPro" id="IPR000073">
    <property type="entry name" value="AB_hydrolase_1"/>
</dbReference>
<protein>
    <recommendedName>
        <fullName evidence="2">AB hydrolase-1 domain-containing protein</fullName>
    </recommendedName>
</protein>
<evidence type="ECO:0000259" key="2">
    <source>
        <dbReference type="Pfam" id="PF12697"/>
    </source>
</evidence>
<dbReference type="AlphaFoldDB" id="A0A835RK20"/>
<sequence>MRPRHFVLVHGAGHGAWCWFKLRHLFEAAGHRVSCLDLAGSGIELSDPDSIHTFDDYNKPLSDFMSALPQGEKVVLVGHSAGGLSLSHCIQVFGAKITEAIFVAATMLPFGFCSEEDAKYGAPDLSEFGDVCHRKFSLGSAERPTSVALCKEFQRKLLYQLSPIEDSVLASMLLRPAPSFALSTARFEAKEMTDYSKVKRVYIKTTYDNMLKLVQQEALIRRWPPDEVFVIDTDHSPFFSAPSQLFELIMKAVASAF</sequence>
<dbReference type="Gene3D" id="3.40.50.1820">
    <property type="entry name" value="alpha/beta hydrolase"/>
    <property type="match status" value="1"/>
</dbReference>
<evidence type="ECO:0000313" key="3">
    <source>
        <dbReference type="EMBL" id="KAG0490439.1"/>
    </source>
</evidence>